<evidence type="ECO:0000313" key="1">
    <source>
        <dbReference type="EMBL" id="AHY25118.1"/>
    </source>
</evidence>
<dbReference type="Proteomes" id="UP000030739">
    <property type="component" value="Segment"/>
</dbReference>
<name>A0A0A0Q0Q6_9CAUD</name>
<dbReference type="RefSeq" id="YP_009211577.1">
    <property type="nucleotide sequence ID" value="NC_028940.1"/>
</dbReference>
<proteinExistence type="predicted"/>
<evidence type="ECO:0000313" key="2">
    <source>
        <dbReference type="Proteomes" id="UP000030739"/>
    </source>
</evidence>
<reference evidence="1 2" key="1">
    <citation type="journal article" date="2015" name="Plant Pathol. J.">
        <title>Isolation and Genomic Characterization of the T4-Like Bacteriophage PM2 Infecting Pectobacterium carotovorum subsp. carotovorum.</title>
        <authorList>
            <person name="Lim J.A."/>
            <person name="Lee D.H."/>
            <person name="Heu S."/>
        </authorList>
    </citation>
    <scope>NUCLEOTIDE SEQUENCE [LARGE SCALE GENOMIC DNA]</scope>
</reference>
<organism evidence="1 2">
    <name type="scientific">Pectobacterium bacteriophage PM2</name>
    <dbReference type="NCBI Taxonomy" id="1429794"/>
    <lineage>
        <taxon>Viruses</taxon>
        <taxon>Duplodnaviria</taxon>
        <taxon>Heunggongvirae</taxon>
        <taxon>Uroviricota</taxon>
        <taxon>Caudoviricetes</taxon>
        <taxon>Pantevenvirales</taxon>
        <taxon>Straboviridae</taxon>
        <taxon>Tevenvirinae</taxon>
        <taxon>Mosugukvirus</taxon>
        <taxon>Mosugukvirus pm2</taxon>
    </lineage>
</organism>
<dbReference type="EMBL" id="KF835987">
    <property type="protein sequence ID" value="AHY25118.1"/>
    <property type="molecule type" value="Genomic_DNA"/>
</dbReference>
<dbReference type="GeneID" id="26638049"/>
<sequence length="69" mass="8128">MINLYEDPETKSRYLIKEGTLETLAYYHNYGLSVVSLHPLVRRSLTLIEENSQCEPAKHFDEYFKTKGF</sequence>
<keyword evidence="2" id="KW-1185">Reference proteome</keyword>
<gene>
    <name evidence="1" type="ORF">PM2_156</name>
</gene>
<protein>
    <submittedName>
        <fullName evidence="1">Uncharacterized protein</fullName>
    </submittedName>
</protein>
<accession>A0A0A0Q0Q6</accession>
<dbReference type="KEGG" id="vg:26638049"/>